<dbReference type="VEuPathDB" id="TriTrypDB:TM35_000341530"/>
<dbReference type="GeneID" id="39988831"/>
<accession>A0A1X0NLV7</accession>
<keyword evidence="2" id="KW-1185">Reference proteome</keyword>
<dbReference type="AlphaFoldDB" id="A0A1X0NLV7"/>
<dbReference type="SUPFAM" id="SSF48371">
    <property type="entry name" value="ARM repeat"/>
    <property type="match status" value="1"/>
</dbReference>
<dbReference type="EMBL" id="NBCO01000034">
    <property type="protein sequence ID" value="ORC85541.1"/>
    <property type="molecule type" value="Genomic_DNA"/>
</dbReference>
<evidence type="ECO:0000313" key="1">
    <source>
        <dbReference type="EMBL" id="ORC85541.1"/>
    </source>
</evidence>
<proteinExistence type="predicted"/>
<dbReference type="RefSeq" id="XP_028879607.1">
    <property type="nucleotide sequence ID" value="XM_029029051.1"/>
</dbReference>
<sequence>MLYHGSHPEHPMQMLRQPSAGVMCSICKACAHPSMVEWGSCTQKGCHYFLCLKCIEIDEQLFDTPQVIIRNPVLSHEDMGVCLRTRPRGNAHILCPLYPARLMVAVSSAKGSIDPSETYYRLKSGGWVNAAHVVRVIPSQQLIEELARTHLRTADRRSEGFMPLEDVFICIEESFRLMDERSPYGPIMASLTFLPLIQYSSSLHLISPEERVAFVRASLGFVHYLFHFVLDEVNHWLNNVDHRIKSTVLTLYVELLRNSLAVTRDVAASQTFSLPSELGPLVTQTAKAAVALMPIVECGTPSQGDPDEIMQTRSVVTRQVDLAEEQAWLFTCCRNMVEMAGWLLLHTPSFTYDFNDIHPLRVAISIIPKSETLKRILCQVATNALERMPCLQNKIHDLDVLEVAISLAAKSTCAESQIAVFKLIGAIAHKSPRNIMQISSLVITPLFQLAKKALNTVVANGAFECFVELSYNDPRVDSSRLDSESEALIFPVCTAAVHPNAAPYQMMSVYELDMHRMALCEHCRITHPPENAVPVGEPQFAYFRCQCTCCIHEKVPNPLPPANIPSTPAIQEMINCGISQLMLHWLHRSESAVANSVGRLSLKISVPMEVTIALYRALLKQTLIGYSDAAFAIAAHSHHPAVREMHREHPYAAISQYLSCQPGFLRSTVITDGTPGKDSYYDDTDGLSPSPDVTGKKSDVYALLPSGVSPPLVDLFTGPQKMYLNDVL</sequence>
<protein>
    <submittedName>
        <fullName evidence="1">Uncharacterized protein</fullName>
    </submittedName>
</protein>
<dbReference type="InterPro" id="IPR016024">
    <property type="entry name" value="ARM-type_fold"/>
</dbReference>
<gene>
    <name evidence="1" type="ORF">TM35_000341530</name>
</gene>
<organism evidence="1 2">
    <name type="scientific">Trypanosoma theileri</name>
    <dbReference type="NCBI Taxonomy" id="67003"/>
    <lineage>
        <taxon>Eukaryota</taxon>
        <taxon>Discoba</taxon>
        <taxon>Euglenozoa</taxon>
        <taxon>Kinetoplastea</taxon>
        <taxon>Metakinetoplastina</taxon>
        <taxon>Trypanosomatida</taxon>
        <taxon>Trypanosomatidae</taxon>
        <taxon>Trypanosoma</taxon>
    </lineage>
</organism>
<comment type="caution">
    <text evidence="1">The sequence shown here is derived from an EMBL/GenBank/DDBJ whole genome shotgun (WGS) entry which is preliminary data.</text>
</comment>
<dbReference type="OrthoDB" id="278480at2759"/>
<dbReference type="Proteomes" id="UP000192257">
    <property type="component" value="Unassembled WGS sequence"/>
</dbReference>
<evidence type="ECO:0000313" key="2">
    <source>
        <dbReference type="Proteomes" id="UP000192257"/>
    </source>
</evidence>
<name>A0A1X0NLV7_9TRYP</name>
<reference evidence="1 2" key="1">
    <citation type="submission" date="2017-03" db="EMBL/GenBank/DDBJ databases">
        <title>An alternative strategy for trypanosome survival in the mammalian bloodstream revealed through genome and transcriptome analysis of the ubiquitous bovine parasite Trypanosoma (Megatrypanum) theileri.</title>
        <authorList>
            <person name="Kelly S."/>
            <person name="Ivens A."/>
            <person name="Mott A."/>
            <person name="O'Neill E."/>
            <person name="Emms D."/>
            <person name="Macleod O."/>
            <person name="Voorheis P."/>
            <person name="Matthews J."/>
            <person name="Matthews K."/>
            <person name="Carrington M."/>
        </authorList>
    </citation>
    <scope>NUCLEOTIDE SEQUENCE [LARGE SCALE GENOMIC DNA]</scope>
    <source>
        <strain evidence="1">Edinburgh</strain>
    </source>
</reference>